<dbReference type="InterPro" id="IPR035187">
    <property type="entry name" value="Mpm1"/>
</dbReference>
<evidence type="ECO:0008006" key="4">
    <source>
        <dbReference type="Google" id="ProtNLM"/>
    </source>
</evidence>
<organism evidence="2 3">
    <name type="scientific">Pichia membranifaciens NRRL Y-2026</name>
    <dbReference type="NCBI Taxonomy" id="763406"/>
    <lineage>
        <taxon>Eukaryota</taxon>
        <taxon>Fungi</taxon>
        <taxon>Dikarya</taxon>
        <taxon>Ascomycota</taxon>
        <taxon>Saccharomycotina</taxon>
        <taxon>Pichiomycetes</taxon>
        <taxon>Pichiales</taxon>
        <taxon>Pichiaceae</taxon>
        <taxon>Pichia</taxon>
    </lineage>
</organism>
<protein>
    <recommendedName>
        <fullName evidence="4">Mitochondrial peculiar membrane protein 1</fullName>
    </recommendedName>
</protein>
<dbReference type="EMBL" id="KV454003">
    <property type="protein sequence ID" value="ODQ46969.1"/>
    <property type="molecule type" value="Genomic_DNA"/>
</dbReference>
<gene>
    <name evidence="2" type="ORF">PICMEDRAFT_72987</name>
</gene>
<evidence type="ECO:0000313" key="3">
    <source>
        <dbReference type="Proteomes" id="UP000094455"/>
    </source>
</evidence>
<dbReference type="Proteomes" id="UP000094455">
    <property type="component" value="Unassembled WGS sequence"/>
</dbReference>
<sequence>MGIYDANKDKVEDQGDVKINSVSAGSPLDSLQDLNGGLNGLHDGLQKTLSLTNDLTLNALGKLRGIGDGWNSLLDAWDPRNDGQIPLLGPGLLSPRVLHKPNEMVSRGIPPPEIYEECTKAEGLSLWDQQGLWHCLFPRSKIPYDYGTGESHAFGVGPSEAKELVSREDVEQDTENKHGLFFKNLEDMLGWQASMKRAVAEQRRRQWSDWEAKEKAKWNVWKSNSSSGGADGSSGDDNGKEVVGRETETRMVTLDNGDFQRTTTQRRVYSDGTSRIWEKTEVVGPDGTIKKSE</sequence>
<feature type="compositionally biased region" description="Basic and acidic residues" evidence="1">
    <location>
        <begin position="237"/>
        <end position="249"/>
    </location>
</feature>
<accession>A0A1E3NLF5</accession>
<feature type="region of interest" description="Disordered" evidence="1">
    <location>
        <begin position="221"/>
        <end position="267"/>
    </location>
</feature>
<dbReference type="GeneID" id="30181041"/>
<dbReference type="RefSeq" id="XP_019018082.1">
    <property type="nucleotide sequence ID" value="XM_019164354.1"/>
</dbReference>
<proteinExistence type="predicted"/>
<dbReference type="Pfam" id="PF17234">
    <property type="entry name" value="MPM1"/>
    <property type="match status" value="1"/>
</dbReference>
<evidence type="ECO:0000256" key="1">
    <source>
        <dbReference type="SAM" id="MobiDB-lite"/>
    </source>
</evidence>
<dbReference type="OrthoDB" id="4044171at2759"/>
<feature type="compositionally biased region" description="Low complexity" evidence="1">
    <location>
        <begin position="223"/>
        <end position="236"/>
    </location>
</feature>
<evidence type="ECO:0000313" key="2">
    <source>
        <dbReference type="EMBL" id="ODQ46969.1"/>
    </source>
</evidence>
<name>A0A1E3NLF5_9ASCO</name>
<keyword evidence="3" id="KW-1185">Reference proteome</keyword>
<reference evidence="2 3" key="1">
    <citation type="journal article" date="2016" name="Proc. Natl. Acad. Sci. U.S.A.">
        <title>Comparative genomics of biotechnologically important yeasts.</title>
        <authorList>
            <person name="Riley R."/>
            <person name="Haridas S."/>
            <person name="Wolfe K.H."/>
            <person name="Lopes M.R."/>
            <person name="Hittinger C.T."/>
            <person name="Goeker M."/>
            <person name="Salamov A.A."/>
            <person name="Wisecaver J.H."/>
            <person name="Long T.M."/>
            <person name="Calvey C.H."/>
            <person name="Aerts A.L."/>
            <person name="Barry K.W."/>
            <person name="Choi C."/>
            <person name="Clum A."/>
            <person name="Coughlan A.Y."/>
            <person name="Deshpande S."/>
            <person name="Douglass A.P."/>
            <person name="Hanson S.J."/>
            <person name="Klenk H.-P."/>
            <person name="LaButti K.M."/>
            <person name="Lapidus A."/>
            <person name="Lindquist E.A."/>
            <person name="Lipzen A.M."/>
            <person name="Meier-Kolthoff J.P."/>
            <person name="Ohm R.A."/>
            <person name="Otillar R.P."/>
            <person name="Pangilinan J.L."/>
            <person name="Peng Y."/>
            <person name="Rokas A."/>
            <person name="Rosa C.A."/>
            <person name="Scheuner C."/>
            <person name="Sibirny A.A."/>
            <person name="Slot J.C."/>
            <person name="Stielow J.B."/>
            <person name="Sun H."/>
            <person name="Kurtzman C.P."/>
            <person name="Blackwell M."/>
            <person name="Grigoriev I.V."/>
            <person name="Jeffries T.W."/>
        </authorList>
    </citation>
    <scope>NUCLEOTIDE SEQUENCE [LARGE SCALE GENOMIC DNA]</scope>
    <source>
        <strain evidence="2 3">NRRL Y-2026</strain>
    </source>
</reference>
<dbReference type="AlphaFoldDB" id="A0A1E3NLF5"/>